<dbReference type="PROSITE" id="PS00211">
    <property type="entry name" value="ABC_TRANSPORTER_1"/>
    <property type="match status" value="1"/>
</dbReference>
<keyword evidence="4" id="KW-0547">Nucleotide-binding</keyword>
<evidence type="ECO:0000256" key="2">
    <source>
        <dbReference type="ARBA" id="ARBA00005417"/>
    </source>
</evidence>
<dbReference type="SMART" id="SM00382">
    <property type="entry name" value="AAA"/>
    <property type="match status" value="1"/>
</dbReference>
<organism evidence="7 8">
    <name type="scientific">Paenibacillus lemnae</name>
    <dbReference type="NCBI Taxonomy" id="1330551"/>
    <lineage>
        <taxon>Bacteria</taxon>
        <taxon>Bacillati</taxon>
        <taxon>Bacillota</taxon>
        <taxon>Bacilli</taxon>
        <taxon>Bacillales</taxon>
        <taxon>Paenibacillaceae</taxon>
        <taxon>Paenibacillus</taxon>
    </lineage>
</organism>
<dbReference type="InterPro" id="IPR017871">
    <property type="entry name" value="ABC_transporter-like_CS"/>
</dbReference>
<dbReference type="Proteomes" id="UP000565468">
    <property type="component" value="Unassembled WGS sequence"/>
</dbReference>
<reference evidence="7 8" key="1">
    <citation type="submission" date="2020-04" db="EMBL/GenBank/DDBJ databases">
        <title>Paenibacillus algicola sp. nov., a novel marine bacterium producing alginate lyase.</title>
        <authorList>
            <person name="Huang H."/>
        </authorList>
    </citation>
    <scope>NUCLEOTIDE SEQUENCE [LARGE SCALE GENOMIC DNA]</scope>
    <source>
        <strain evidence="7 8">L7-75</strain>
    </source>
</reference>
<keyword evidence="8" id="KW-1185">Reference proteome</keyword>
<keyword evidence="5 7" id="KW-0067">ATP-binding</keyword>
<protein>
    <submittedName>
        <fullName evidence="7">ATP-binding cassette domain-containing protein</fullName>
    </submittedName>
</protein>
<dbReference type="InterPro" id="IPR003439">
    <property type="entry name" value="ABC_transporter-like_ATP-bd"/>
</dbReference>
<gene>
    <name evidence="7" type="ORF">HII30_09275</name>
</gene>
<feature type="domain" description="ABC transporter" evidence="6">
    <location>
        <begin position="2"/>
        <end position="239"/>
    </location>
</feature>
<evidence type="ECO:0000313" key="8">
    <source>
        <dbReference type="Proteomes" id="UP000565468"/>
    </source>
</evidence>
<comment type="subcellular location">
    <subcellularLocation>
        <location evidence="1">Cell membrane</location>
        <topology evidence="1">Peripheral membrane protein</topology>
    </subcellularLocation>
</comment>
<dbReference type="CDD" id="cd03225">
    <property type="entry name" value="ABC_cobalt_CbiO_domain1"/>
    <property type="match status" value="1"/>
</dbReference>
<evidence type="ECO:0000256" key="1">
    <source>
        <dbReference type="ARBA" id="ARBA00004202"/>
    </source>
</evidence>
<dbReference type="PANTHER" id="PTHR42734">
    <property type="entry name" value="METAL TRANSPORT SYSTEM ATP-BINDING PROTEIN TM_0124-RELATED"/>
    <property type="match status" value="1"/>
</dbReference>
<keyword evidence="3" id="KW-0813">Transport</keyword>
<dbReference type="Pfam" id="PF00005">
    <property type="entry name" value="ABC_tran"/>
    <property type="match status" value="1"/>
</dbReference>
<dbReference type="GO" id="GO:0016887">
    <property type="term" value="F:ATP hydrolysis activity"/>
    <property type="evidence" value="ECO:0007669"/>
    <property type="project" value="InterPro"/>
</dbReference>
<proteinExistence type="inferred from homology"/>
<accession>A0A848M6S7</accession>
<dbReference type="GO" id="GO:0022857">
    <property type="term" value="F:transmembrane transporter activity"/>
    <property type="evidence" value="ECO:0007669"/>
    <property type="project" value="UniProtKB-ARBA"/>
</dbReference>
<dbReference type="RefSeq" id="WP_169504735.1">
    <property type="nucleotide sequence ID" value="NZ_JABBPN010000006.1"/>
</dbReference>
<dbReference type="GO" id="GO:0005524">
    <property type="term" value="F:ATP binding"/>
    <property type="evidence" value="ECO:0007669"/>
    <property type="project" value="UniProtKB-KW"/>
</dbReference>
<dbReference type="InterPro" id="IPR015856">
    <property type="entry name" value="ABC_transpr_CbiO/EcfA_su"/>
</dbReference>
<dbReference type="PROSITE" id="PS50893">
    <property type="entry name" value="ABC_TRANSPORTER_2"/>
    <property type="match status" value="1"/>
</dbReference>
<evidence type="ECO:0000256" key="3">
    <source>
        <dbReference type="ARBA" id="ARBA00022448"/>
    </source>
</evidence>
<evidence type="ECO:0000313" key="7">
    <source>
        <dbReference type="EMBL" id="NMO95959.1"/>
    </source>
</evidence>
<evidence type="ECO:0000256" key="5">
    <source>
        <dbReference type="ARBA" id="ARBA00022840"/>
    </source>
</evidence>
<dbReference type="AlphaFoldDB" id="A0A848M6S7"/>
<sequence>MISLHNVSFRRENSLILNDISMDMKQGEHWVILGRNGCGKTTLLELLTGYMFPSSGQVQVLGNMYGRCDVREVRKKIGYISQSLMEKLSLRDPVWEVVATGAYAFLRFYQAIPEEVREKSLSILTEMNFSHLADHPLGTLSQGERKKVMLARSLMADPELLIMDEPCAGLDLFEREKMLIEVDRLRQRDVSVVYVTHHIEEIVPLFTHVALMKDGQLAGAGPKEEVLNRELIKTTYNIDVELEWDGGRPWIKVISGG</sequence>
<comment type="similarity">
    <text evidence="2">Belongs to the ABC transporter superfamily.</text>
</comment>
<evidence type="ECO:0000256" key="4">
    <source>
        <dbReference type="ARBA" id="ARBA00022741"/>
    </source>
</evidence>
<dbReference type="Gene3D" id="3.40.50.300">
    <property type="entry name" value="P-loop containing nucleotide triphosphate hydrolases"/>
    <property type="match status" value="1"/>
</dbReference>
<evidence type="ECO:0000259" key="6">
    <source>
        <dbReference type="PROSITE" id="PS50893"/>
    </source>
</evidence>
<dbReference type="InterPro" id="IPR027417">
    <property type="entry name" value="P-loop_NTPase"/>
</dbReference>
<dbReference type="GO" id="GO:0005886">
    <property type="term" value="C:plasma membrane"/>
    <property type="evidence" value="ECO:0007669"/>
    <property type="project" value="UniProtKB-SubCell"/>
</dbReference>
<comment type="caution">
    <text evidence="7">The sequence shown here is derived from an EMBL/GenBank/DDBJ whole genome shotgun (WGS) entry which is preliminary data.</text>
</comment>
<dbReference type="InterPro" id="IPR050153">
    <property type="entry name" value="Metal_Ion_Import_ABC"/>
</dbReference>
<name>A0A848M6S7_PAELE</name>
<dbReference type="SUPFAM" id="SSF52540">
    <property type="entry name" value="P-loop containing nucleoside triphosphate hydrolases"/>
    <property type="match status" value="1"/>
</dbReference>
<dbReference type="PANTHER" id="PTHR42734:SF6">
    <property type="entry name" value="MOLYBDATE IMPORT ATP-BINDING PROTEIN MOLC"/>
    <property type="match status" value="1"/>
</dbReference>
<dbReference type="InterPro" id="IPR003593">
    <property type="entry name" value="AAA+_ATPase"/>
</dbReference>
<dbReference type="EMBL" id="JABBPN010000006">
    <property type="protein sequence ID" value="NMO95959.1"/>
    <property type="molecule type" value="Genomic_DNA"/>
</dbReference>